<dbReference type="GO" id="GO:0071555">
    <property type="term" value="P:cell wall organization"/>
    <property type="evidence" value="ECO:0007669"/>
    <property type="project" value="UniProtKB-KW"/>
</dbReference>
<dbReference type="Pfam" id="PF06955">
    <property type="entry name" value="XET_C"/>
    <property type="match status" value="1"/>
</dbReference>
<evidence type="ECO:0000256" key="8">
    <source>
        <dbReference type="ARBA" id="ARBA00023316"/>
    </source>
</evidence>
<dbReference type="PANTHER" id="PTHR31062">
    <property type="entry name" value="XYLOGLUCAN ENDOTRANSGLUCOSYLASE/HYDROLASE PROTEIN 8-RELATED"/>
    <property type="match status" value="1"/>
</dbReference>
<dbReference type="EMBL" id="KK784901">
    <property type="protein sequence ID" value="KDO65955.1"/>
    <property type="molecule type" value="Genomic_DNA"/>
</dbReference>
<evidence type="ECO:0000256" key="5">
    <source>
        <dbReference type="ARBA" id="ARBA00022801"/>
    </source>
</evidence>
<reference evidence="12 13" key="1">
    <citation type="submission" date="2014-04" db="EMBL/GenBank/DDBJ databases">
        <authorList>
            <consortium name="International Citrus Genome Consortium"/>
            <person name="Gmitter F."/>
            <person name="Chen C."/>
            <person name="Farmerie W."/>
            <person name="Harkins T."/>
            <person name="Desany B."/>
            <person name="Mohiuddin M."/>
            <person name="Kodira C."/>
            <person name="Borodovsky M."/>
            <person name="Lomsadze A."/>
            <person name="Burns P."/>
            <person name="Jenkins J."/>
            <person name="Prochnik S."/>
            <person name="Shu S."/>
            <person name="Chapman J."/>
            <person name="Pitluck S."/>
            <person name="Schmutz J."/>
            <person name="Rokhsar D."/>
        </authorList>
    </citation>
    <scope>NUCLEOTIDE SEQUENCE</scope>
</reference>
<keyword evidence="4 10" id="KW-0808">Transferase</keyword>
<keyword evidence="1 10" id="KW-0134">Cell wall</keyword>
<dbReference type="GO" id="GO:0042546">
    <property type="term" value="P:cell wall biogenesis"/>
    <property type="evidence" value="ECO:0007669"/>
    <property type="project" value="InterPro"/>
</dbReference>
<dbReference type="EC" id="2.4.1.207" evidence="10"/>
<keyword evidence="6" id="KW-1015">Disulfide bond</keyword>
<evidence type="ECO:0000313" key="12">
    <source>
        <dbReference type="EMBL" id="KDO65955.1"/>
    </source>
</evidence>
<keyword evidence="13" id="KW-1185">Reference proteome</keyword>
<comment type="PTM">
    <text evidence="10">Contains at least one intrachain disulfide bond essential for its enzymatic activity.</text>
</comment>
<organism evidence="12 13">
    <name type="scientific">Citrus sinensis</name>
    <name type="common">Sweet orange</name>
    <name type="synonym">Citrus aurantium var. sinensis</name>
    <dbReference type="NCBI Taxonomy" id="2711"/>
    <lineage>
        <taxon>Eukaryota</taxon>
        <taxon>Viridiplantae</taxon>
        <taxon>Streptophyta</taxon>
        <taxon>Embryophyta</taxon>
        <taxon>Tracheophyta</taxon>
        <taxon>Spermatophyta</taxon>
        <taxon>Magnoliopsida</taxon>
        <taxon>eudicotyledons</taxon>
        <taxon>Gunneridae</taxon>
        <taxon>Pentapetalae</taxon>
        <taxon>rosids</taxon>
        <taxon>malvids</taxon>
        <taxon>Sapindales</taxon>
        <taxon>Rutaceae</taxon>
        <taxon>Aurantioideae</taxon>
        <taxon>Citrus</taxon>
    </lineage>
</organism>
<dbReference type="Gene3D" id="2.60.120.200">
    <property type="match status" value="1"/>
</dbReference>
<evidence type="ECO:0000256" key="6">
    <source>
        <dbReference type="ARBA" id="ARBA00023157"/>
    </source>
</evidence>
<evidence type="ECO:0000256" key="3">
    <source>
        <dbReference type="ARBA" id="ARBA00022525"/>
    </source>
</evidence>
<dbReference type="InterPro" id="IPR013320">
    <property type="entry name" value="ConA-like_dom_sf"/>
</dbReference>
<evidence type="ECO:0000256" key="4">
    <source>
        <dbReference type="ARBA" id="ARBA00022679"/>
    </source>
</evidence>
<evidence type="ECO:0000313" key="13">
    <source>
        <dbReference type="Proteomes" id="UP000027120"/>
    </source>
</evidence>
<dbReference type="GO" id="GO:0004553">
    <property type="term" value="F:hydrolase activity, hydrolyzing O-glycosyl compounds"/>
    <property type="evidence" value="ECO:0007669"/>
    <property type="project" value="InterPro"/>
</dbReference>
<dbReference type="Pfam" id="PF00722">
    <property type="entry name" value="Glyco_hydro_16"/>
    <property type="match status" value="1"/>
</dbReference>
<accession>A0A067FIH5</accession>
<feature type="signal peptide" evidence="10">
    <location>
        <begin position="1"/>
        <end position="16"/>
    </location>
</feature>
<keyword evidence="7 10" id="KW-0326">Glycosidase</keyword>
<protein>
    <recommendedName>
        <fullName evidence="10">Xyloglucan endotransglucosylase/hydrolase</fullName>
        <ecNumber evidence="10">2.4.1.207</ecNumber>
    </recommendedName>
</protein>
<dbReference type="PIRSF" id="PIRSF005604">
    <property type="entry name" value="XET"/>
    <property type="match status" value="1"/>
</dbReference>
<evidence type="ECO:0000256" key="7">
    <source>
        <dbReference type="ARBA" id="ARBA00023295"/>
    </source>
</evidence>
<dbReference type="InterPro" id="IPR000757">
    <property type="entry name" value="Beta-glucanase-like"/>
</dbReference>
<sequence>MKLISRLLAFFGGLFASRIISDVSFDQNYYITWGYDHFWTPNQGREVVLSLCYPSGAGFGSKLLYGSGFFYFRFRMKIPVNSAGVVTACYLTSQGHNHHEVDIEFLGNNEGKHIYISANAFTNGIGGRKHRFSLWFDTTADFHTYQILWNHHQIAFHELEEIEASLWNASWATDGGRMQISWSYAPFEARYRGFDVARCSVDKSSDMNQCYASHYWWNEVRFWELDSNQRRRYQNVRRHHMVYDYCSDTHRYPRPPTECQYS</sequence>
<evidence type="ECO:0000256" key="2">
    <source>
        <dbReference type="ARBA" id="ARBA00022523"/>
    </source>
</evidence>
<dbReference type="InterPro" id="IPR044791">
    <property type="entry name" value="Beta-glucanase/XTH"/>
</dbReference>
<evidence type="ECO:0000259" key="11">
    <source>
        <dbReference type="PROSITE" id="PS51762"/>
    </source>
</evidence>
<dbReference type="PROSITE" id="PS51762">
    <property type="entry name" value="GH16_2"/>
    <property type="match status" value="1"/>
</dbReference>
<dbReference type="SUPFAM" id="SSF49899">
    <property type="entry name" value="Concanavalin A-like lectins/glucanases"/>
    <property type="match status" value="1"/>
</dbReference>
<gene>
    <name evidence="12" type="ORF">CISIN_1g045781mg</name>
</gene>
<feature type="chain" id="PRO_5005103468" description="Xyloglucan endotransglucosylase/hydrolase" evidence="10">
    <location>
        <begin position="17"/>
        <end position="262"/>
    </location>
</feature>
<keyword evidence="10" id="KW-0732">Signal</keyword>
<dbReference type="GO" id="GO:0048046">
    <property type="term" value="C:apoplast"/>
    <property type="evidence" value="ECO:0007669"/>
    <property type="project" value="UniProtKB-SubCell"/>
</dbReference>
<feature type="active site" description="Proton donor" evidence="9">
    <location>
        <position position="104"/>
    </location>
</feature>
<dbReference type="SMR" id="A0A067FIH5"/>
<keyword evidence="5 10" id="KW-0378">Hydrolase</keyword>
<dbReference type="GO" id="GO:0010411">
    <property type="term" value="P:xyloglucan metabolic process"/>
    <property type="evidence" value="ECO:0007669"/>
    <property type="project" value="InterPro"/>
</dbReference>
<feature type="domain" description="GH16" evidence="11">
    <location>
        <begin position="9"/>
        <end position="191"/>
    </location>
</feature>
<dbReference type="InterPro" id="IPR016455">
    <property type="entry name" value="XTH"/>
</dbReference>
<dbReference type="GO" id="GO:0016762">
    <property type="term" value="F:xyloglucan:xyloglucosyl transferase activity"/>
    <property type="evidence" value="ECO:0007669"/>
    <property type="project" value="UniProtKB-EC"/>
</dbReference>
<comment type="subcellular location">
    <subcellularLocation>
        <location evidence="10">Secreted</location>
        <location evidence="10">Cell wall</location>
    </subcellularLocation>
    <subcellularLocation>
        <location evidence="10">Secreted</location>
        <location evidence="10">Extracellular space</location>
        <location evidence="10">Apoplast</location>
    </subcellularLocation>
</comment>
<dbReference type="STRING" id="2711.A0A067FIH5"/>
<evidence type="ECO:0000256" key="10">
    <source>
        <dbReference type="RuleBase" id="RU361120"/>
    </source>
</evidence>
<dbReference type="AlphaFoldDB" id="A0A067FIH5"/>
<evidence type="ECO:0000256" key="9">
    <source>
        <dbReference type="PIRSR" id="PIRSR005604-1"/>
    </source>
</evidence>
<feature type="active site" description="Nucleophile" evidence="9">
    <location>
        <position position="100"/>
    </location>
</feature>
<keyword evidence="3 10" id="KW-0964">Secreted</keyword>
<keyword evidence="2 10" id="KW-0052">Apoplast</keyword>
<evidence type="ECO:0000256" key="1">
    <source>
        <dbReference type="ARBA" id="ARBA00022512"/>
    </source>
</evidence>
<comment type="similarity">
    <text evidence="10">Belongs to the glycosyl hydrolase 16 family.</text>
</comment>
<dbReference type="InterPro" id="IPR010713">
    <property type="entry name" value="XET_C"/>
</dbReference>
<comment type="function">
    <text evidence="10">Catalyzes xyloglucan endohydrolysis (XEH) and/or endotransglycosylation (XET). Cleaves and religates xyloglucan polymers, an essential constituent of the primary cell wall, and thereby participates in cell wall construction of growing tissues.</text>
</comment>
<keyword evidence="8 10" id="KW-0961">Cell wall biogenesis/degradation</keyword>
<dbReference type="Proteomes" id="UP000027120">
    <property type="component" value="Unassembled WGS sequence"/>
</dbReference>
<proteinExistence type="inferred from homology"/>
<name>A0A067FIH5_CITSI</name>